<keyword evidence="1" id="KW-1133">Transmembrane helix</keyword>
<comment type="caution">
    <text evidence="2">The sequence shown here is derived from an EMBL/GenBank/DDBJ whole genome shotgun (WGS) entry which is preliminary data.</text>
</comment>
<feature type="transmembrane region" description="Helical" evidence="1">
    <location>
        <begin position="136"/>
        <end position="156"/>
    </location>
</feature>
<organism evidence="2 3">
    <name type="scientific">Candidatus Curtissbacteria bacterium RIFCSPLOWO2_01_FULL_42_26</name>
    <dbReference type="NCBI Taxonomy" id="1797729"/>
    <lineage>
        <taxon>Bacteria</taxon>
        <taxon>Candidatus Curtissiibacteriota</taxon>
    </lineage>
</organism>
<feature type="transmembrane region" description="Helical" evidence="1">
    <location>
        <begin position="6"/>
        <end position="29"/>
    </location>
</feature>
<keyword evidence="1" id="KW-0472">Membrane</keyword>
<dbReference type="AlphaFoldDB" id="A0A1F5I0Z0"/>
<accession>A0A1F5I0Z0</accession>
<gene>
    <name evidence="2" type="ORF">A3A60_04965</name>
</gene>
<feature type="transmembrane region" description="Helical" evidence="1">
    <location>
        <begin position="108"/>
        <end position="124"/>
    </location>
</feature>
<evidence type="ECO:0000313" key="3">
    <source>
        <dbReference type="Proteomes" id="UP000179227"/>
    </source>
</evidence>
<proteinExistence type="predicted"/>
<dbReference type="EMBL" id="MFBS01000016">
    <property type="protein sequence ID" value="OGE09909.1"/>
    <property type="molecule type" value="Genomic_DNA"/>
</dbReference>
<sequence length="162" mass="18153">MNNVIKIGLGLALAVVYPFMIGFGIEAFYTSPKEPYEICLSLDPNAREQEVPKSISVDPKTDPEYKKCFDAAQETLDIYNRNLFLIATVFGFAAIAVGTLLLSEKIGPVGPSLIFGGLFTILYGNARTVRSIDKRWIFLELVFVFAGLIYITWRYLQVSKKK</sequence>
<keyword evidence="1" id="KW-0812">Transmembrane</keyword>
<reference evidence="2 3" key="1">
    <citation type="journal article" date="2016" name="Nat. Commun.">
        <title>Thousands of microbial genomes shed light on interconnected biogeochemical processes in an aquifer system.</title>
        <authorList>
            <person name="Anantharaman K."/>
            <person name="Brown C.T."/>
            <person name="Hug L.A."/>
            <person name="Sharon I."/>
            <person name="Castelle C.J."/>
            <person name="Probst A.J."/>
            <person name="Thomas B.C."/>
            <person name="Singh A."/>
            <person name="Wilkins M.J."/>
            <person name="Karaoz U."/>
            <person name="Brodie E.L."/>
            <person name="Williams K.H."/>
            <person name="Hubbard S.S."/>
            <person name="Banfield J.F."/>
        </authorList>
    </citation>
    <scope>NUCLEOTIDE SEQUENCE [LARGE SCALE GENOMIC DNA]</scope>
</reference>
<dbReference type="Proteomes" id="UP000179227">
    <property type="component" value="Unassembled WGS sequence"/>
</dbReference>
<feature type="transmembrane region" description="Helical" evidence="1">
    <location>
        <begin position="83"/>
        <end position="102"/>
    </location>
</feature>
<name>A0A1F5I0Z0_9BACT</name>
<protein>
    <submittedName>
        <fullName evidence="2">Uncharacterized protein</fullName>
    </submittedName>
</protein>
<evidence type="ECO:0000256" key="1">
    <source>
        <dbReference type="SAM" id="Phobius"/>
    </source>
</evidence>
<evidence type="ECO:0000313" key="2">
    <source>
        <dbReference type="EMBL" id="OGE09909.1"/>
    </source>
</evidence>